<feature type="compositionally biased region" description="Pro residues" evidence="1">
    <location>
        <begin position="128"/>
        <end position="137"/>
    </location>
</feature>
<accession>A0A8J3IFJ1</accession>
<dbReference type="Gene3D" id="2.60.200.20">
    <property type="match status" value="2"/>
</dbReference>
<dbReference type="PANTHER" id="PTHR23308">
    <property type="entry name" value="NUCLEAR INHIBITOR OF PROTEIN PHOSPHATASE-1"/>
    <property type="match status" value="1"/>
</dbReference>
<dbReference type="SMART" id="SM00240">
    <property type="entry name" value="FHA"/>
    <property type="match status" value="2"/>
</dbReference>
<proteinExistence type="predicted"/>
<dbReference type="RefSeq" id="WP_220205165.1">
    <property type="nucleotide sequence ID" value="NZ_BNJK01000001.1"/>
</dbReference>
<organism evidence="4 5">
    <name type="scientific">Reticulibacter mediterranei</name>
    <dbReference type="NCBI Taxonomy" id="2778369"/>
    <lineage>
        <taxon>Bacteria</taxon>
        <taxon>Bacillati</taxon>
        <taxon>Chloroflexota</taxon>
        <taxon>Ktedonobacteria</taxon>
        <taxon>Ktedonobacterales</taxon>
        <taxon>Reticulibacteraceae</taxon>
        <taxon>Reticulibacter</taxon>
    </lineage>
</organism>
<keyword evidence="2" id="KW-1133">Transmembrane helix</keyword>
<comment type="caution">
    <text evidence="4">The sequence shown here is derived from an EMBL/GenBank/DDBJ whole genome shotgun (WGS) entry which is preliminary data.</text>
</comment>
<protein>
    <recommendedName>
        <fullName evidence="3">FHA domain-containing protein</fullName>
    </recommendedName>
</protein>
<feature type="domain" description="FHA" evidence="3">
    <location>
        <begin position="350"/>
        <end position="399"/>
    </location>
</feature>
<keyword evidence="5" id="KW-1185">Reference proteome</keyword>
<sequence length="462" mass="50709">MTISTIGFTTWFTLGCYGGLAACVVAIAANVFYTTLRQRGTTRQLVAVVVICALAALLLLPAIIWFHLRFSIRQAQLSQMEIYLVLAYIAFCGWLLPIGATCGYFLFTRPRNAAPPQPLAGVEQPNVQAPPQPPQQSVPPRYQHGVHVPFVYGDDTPWGWLEYRTGSFQGQRLALKRAIITIGRDEGNEIWLDDDMASRYHAELTWHEGRVYLTDCESLNGVQLNGQRIQHSVLVSSNDLIEVGSHRFGFVLEEEPRKLDDSDDPLAHHTWRSALESLTAGSDILPATRPLDDSLAAVVGGKELADSDLKQTEEVDRAAPLLLPNNMQGALVICAGSKAGQSFRLNRPILTVGRGIESDVIINDTSISRRHVQFLCQPDGDYVQDLVSRNGTTINGEMLSAPKRLQLGDKVMIGNICLEYTTVPSLQTSSLTTDITPPPTMTGPISGVGLAPLRLPSRQKEE</sequence>
<dbReference type="PROSITE" id="PS50006">
    <property type="entry name" value="FHA_DOMAIN"/>
    <property type="match status" value="2"/>
</dbReference>
<dbReference type="EMBL" id="BNJK01000001">
    <property type="protein sequence ID" value="GHO94424.1"/>
    <property type="molecule type" value="Genomic_DNA"/>
</dbReference>
<dbReference type="InterPro" id="IPR008984">
    <property type="entry name" value="SMAD_FHA_dom_sf"/>
</dbReference>
<keyword evidence="2" id="KW-0472">Membrane</keyword>
<dbReference type="InterPro" id="IPR050923">
    <property type="entry name" value="Cell_Proc_Reg/RNA_Proc"/>
</dbReference>
<name>A0A8J3IFJ1_9CHLR</name>
<dbReference type="InterPro" id="IPR000253">
    <property type="entry name" value="FHA_dom"/>
</dbReference>
<feature type="transmembrane region" description="Helical" evidence="2">
    <location>
        <begin position="12"/>
        <end position="33"/>
    </location>
</feature>
<feature type="region of interest" description="Disordered" evidence="1">
    <location>
        <begin position="118"/>
        <end position="138"/>
    </location>
</feature>
<feature type="transmembrane region" description="Helical" evidence="2">
    <location>
        <begin position="86"/>
        <end position="107"/>
    </location>
</feature>
<dbReference type="Pfam" id="PF00498">
    <property type="entry name" value="FHA"/>
    <property type="match status" value="2"/>
</dbReference>
<evidence type="ECO:0000313" key="4">
    <source>
        <dbReference type="EMBL" id="GHO94424.1"/>
    </source>
</evidence>
<dbReference type="Proteomes" id="UP000597444">
    <property type="component" value="Unassembled WGS sequence"/>
</dbReference>
<evidence type="ECO:0000313" key="5">
    <source>
        <dbReference type="Proteomes" id="UP000597444"/>
    </source>
</evidence>
<evidence type="ECO:0000259" key="3">
    <source>
        <dbReference type="PROSITE" id="PS50006"/>
    </source>
</evidence>
<gene>
    <name evidence="4" type="ORF">KSF_044720</name>
</gene>
<feature type="domain" description="FHA" evidence="3">
    <location>
        <begin position="180"/>
        <end position="229"/>
    </location>
</feature>
<dbReference type="CDD" id="cd00060">
    <property type="entry name" value="FHA"/>
    <property type="match status" value="2"/>
</dbReference>
<feature type="transmembrane region" description="Helical" evidence="2">
    <location>
        <begin position="45"/>
        <end position="66"/>
    </location>
</feature>
<evidence type="ECO:0000256" key="2">
    <source>
        <dbReference type="SAM" id="Phobius"/>
    </source>
</evidence>
<reference evidence="4" key="1">
    <citation type="submission" date="2020-10" db="EMBL/GenBank/DDBJ databases">
        <title>Taxonomic study of unclassified bacteria belonging to the class Ktedonobacteria.</title>
        <authorList>
            <person name="Yabe S."/>
            <person name="Wang C.M."/>
            <person name="Zheng Y."/>
            <person name="Sakai Y."/>
            <person name="Cavaletti L."/>
            <person name="Monciardini P."/>
            <person name="Donadio S."/>
        </authorList>
    </citation>
    <scope>NUCLEOTIDE SEQUENCE</scope>
    <source>
        <strain evidence="4">ID150040</strain>
    </source>
</reference>
<dbReference type="SUPFAM" id="SSF49879">
    <property type="entry name" value="SMAD/FHA domain"/>
    <property type="match status" value="2"/>
</dbReference>
<keyword evidence="2" id="KW-0812">Transmembrane</keyword>
<dbReference type="AlphaFoldDB" id="A0A8J3IFJ1"/>
<feature type="region of interest" description="Disordered" evidence="1">
    <location>
        <begin position="434"/>
        <end position="462"/>
    </location>
</feature>
<evidence type="ECO:0000256" key="1">
    <source>
        <dbReference type="SAM" id="MobiDB-lite"/>
    </source>
</evidence>